<dbReference type="PANTHER" id="PTHR30273">
    <property type="entry name" value="PERIPLASMIC SIGNAL SENSOR AND SIGMA FACTOR ACTIVATOR FECR-RELATED"/>
    <property type="match status" value="1"/>
</dbReference>
<dbReference type="InterPro" id="IPR032623">
    <property type="entry name" value="FecR_N"/>
</dbReference>
<protein>
    <submittedName>
        <fullName evidence="5">FecR family protein</fullName>
    </submittedName>
</protein>
<evidence type="ECO:0000313" key="6">
    <source>
        <dbReference type="Proteomes" id="UP000198512"/>
    </source>
</evidence>
<feature type="domain" description="FecR N-terminal" evidence="4">
    <location>
        <begin position="29"/>
        <end position="71"/>
    </location>
</feature>
<evidence type="ECO:0000259" key="4">
    <source>
        <dbReference type="Pfam" id="PF16220"/>
    </source>
</evidence>
<sequence>MKIEPPSINPSAPAAPASAPDLANDPAWQAALDWHLRLHAQPDDTALQAAFSTWHSAHPAHARAWQRAQRVWQLSGALTPSPRQPIPTVQPSLPPRSRPTRRRKRLLGGAAAMAACLLVVLLQWPTWQADYYSPKGERRTLSLNDGSQLTLDGGSAIKVHLDKTQRQVTLLRGRVYFQVSRDTARPFQVEAGTTTITVTGTAFTVDHGDERSSVAVEHGSVQVDDSQTDTRQSKAALGAGDRLELDHHLGKAQLSHQAPGTMAAWRKGLLVADNQPLVQVLEQVAKQLPGLVVLHDQALGQRRVTGVFDLTRPEAALEALITPQGGRIEAYSPWLLVIQSAPGKNK</sequence>
<name>A0ABY1B6N1_9PSED</name>
<evidence type="ECO:0000313" key="5">
    <source>
        <dbReference type="EMBL" id="SEQ09254.1"/>
    </source>
</evidence>
<gene>
    <name evidence="5" type="ORF">SAMN05216600_103246</name>
</gene>
<feature type="region of interest" description="Disordered" evidence="1">
    <location>
        <begin position="78"/>
        <end position="103"/>
    </location>
</feature>
<feature type="domain" description="FecR protein" evidence="3">
    <location>
        <begin position="130"/>
        <end position="222"/>
    </location>
</feature>
<keyword evidence="2" id="KW-1133">Transmembrane helix</keyword>
<dbReference type="Gene3D" id="3.55.50.30">
    <property type="match status" value="1"/>
</dbReference>
<comment type="caution">
    <text evidence="5">The sequence shown here is derived from an EMBL/GenBank/DDBJ whole genome shotgun (WGS) entry which is preliminary data.</text>
</comment>
<proteinExistence type="predicted"/>
<reference evidence="5 6" key="1">
    <citation type="submission" date="2016-10" db="EMBL/GenBank/DDBJ databases">
        <authorList>
            <person name="Varghese N."/>
            <person name="Submissions S."/>
        </authorList>
    </citation>
    <scope>NUCLEOTIDE SEQUENCE [LARGE SCALE GENOMIC DNA]</scope>
    <source>
        <strain evidence="5 6">CIP 109853</strain>
    </source>
</reference>
<feature type="transmembrane region" description="Helical" evidence="2">
    <location>
        <begin position="106"/>
        <end position="124"/>
    </location>
</feature>
<dbReference type="InterPro" id="IPR012373">
    <property type="entry name" value="Ferrdict_sens_TM"/>
</dbReference>
<dbReference type="Pfam" id="PF16220">
    <property type="entry name" value="DUF4880"/>
    <property type="match status" value="1"/>
</dbReference>
<keyword evidence="2" id="KW-0472">Membrane</keyword>
<dbReference type="EMBL" id="FOFP01000003">
    <property type="protein sequence ID" value="SEQ09254.1"/>
    <property type="molecule type" value="Genomic_DNA"/>
</dbReference>
<evidence type="ECO:0000256" key="2">
    <source>
        <dbReference type="SAM" id="Phobius"/>
    </source>
</evidence>
<keyword evidence="6" id="KW-1185">Reference proteome</keyword>
<evidence type="ECO:0000259" key="3">
    <source>
        <dbReference type="Pfam" id="PF04773"/>
    </source>
</evidence>
<feature type="region of interest" description="Disordered" evidence="1">
    <location>
        <begin position="1"/>
        <end position="23"/>
    </location>
</feature>
<accession>A0ABY1B6N1</accession>
<dbReference type="RefSeq" id="WP_083251652.1">
    <property type="nucleotide sequence ID" value="NZ_FOFP01000003.1"/>
</dbReference>
<dbReference type="Pfam" id="PF04773">
    <property type="entry name" value="FecR"/>
    <property type="match status" value="1"/>
</dbReference>
<dbReference type="Gene3D" id="2.60.120.1440">
    <property type="match status" value="1"/>
</dbReference>
<keyword evidence="2" id="KW-0812">Transmembrane</keyword>
<dbReference type="PIRSF" id="PIRSF018266">
    <property type="entry name" value="FecR"/>
    <property type="match status" value="1"/>
</dbReference>
<organism evidence="5 6">
    <name type="scientific">Pseudomonas cuatrocienegasensis</name>
    <dbReference type="NCBI Taxonomy" id="543360"/>
    <lineage>
        <taxon>Bacteria</taxon>
        <taxon>Pseudomonadati</taxon>
        <taxon>Pseudomonadota</taxon>
        <taxon>Gammaproteobacteria</taxon>
        <taxon>Pseudomonadales</taxon>
        <taxon>Pseudomonadaceae</taxon>
        <taxon>Pseudomonas</taxon>
    </lineage>
</organism>
<dbReference type="InterPro" id="IPR006860">
    <property type="entry name" value="FecR"/>
</dbReference>
<dbReference type="Proteomes" id="UP000198512">
    <property type="component" value="Unassembled WGS sequence"/>
</dbReference>
<evidence type="ECO:0000256" key="1">
    <source>
        <dbReference type="SAM" id="MobiDB-lite"/>
    </source>
</evidence>
<dbReference type="PANTHER" id="PTHR30273:SF2">
    <property type="entry name" value="PROTEIN FECR"/>
    <property type="match status" value="1"/>
</dbReference>